<evidence type="ECO:0000313" key="2">
    <source>
        <dbReference type="Proteomes" id="UP000094444"/>
    </source>
</evidence>
<dbReference type="EMBL" id="MAVT02001486">
    <property type="protein sequence ID" value="POS70782.1"/>
    <property type="molecule type" value="Genomic_DNA"/>
</dbReference>
<organism evidence="1 2">
    <name type="scientific">Diaporthe helianthi</name>
    <dbReference type="NCBI Taxonomy" id="158607"/>
    <lineage>
        <taxon>Eukaryota</taxon>
        <taxon>Fungi</taxon>
        <taxon>Dikarya</taxon>
        <taxon>Ascomycota</taxon>
        <taxon>Pezizomycotina</taxon>
        <taxon>Sordariomycetes</taxon>
        <taxon>Sordariomycetidae</taxon>
        <taxon>Diaporthales</taxon>
        <taxon>Diaporthaceae</taxon>
        <taxon>Diaporthe</taxon>
    </lineage>
</organism>
<evidence type="ECO:0000313" key="1">
    <source>
        <dbReference type="EMBL" id="POS70782.1"/>
    </source>
</evidence>
<sequence length="172" mass="18952">MSLKGPNARPHLHLVRTAHAVDRYRFLGPMQICANQYSLAGSTFHMANDPLRRSEGEFLADTSLCPAKIAILSPGIKADNLQETVPVTNSSGYFDLAKVPSYRAQPSKVLPAQLLKLLPRIDRTTKNEILQNMRPRLRLNTPLSLLLLLLGPIPTSNTPTCTGLETQNSNQV</sequence>
<proteinExistence type="predicted"/>
<keyword evidence="2" id="KW-1185">Reference proteome</keyword>
<protein>
    <submittedName>
        <fullName evidence="1">Uncharacterized protein</fullName>
    </submittedName>
</protein>
<reference evidence="1" key="1">
    <citation type="submission" date="2017-09" db="EMBL/GenBank/DDBJ databases">
        <title>Polyketide synthases of a Diaporthe helianthi virulent isolate.</title>
        <authorList>
            <person name="Baroncelli R."/>
        </authorList>
    </citation>
    <scope>NUCLEOTIDE SEQUENCE [LARGE SCALE GENOMIC DNA]</scope>
    <source>
        <strain evidence="1">7/96</strain>
    </source>
</reference>
<dbReference type="AlphaFoldDB" id="A0A2P5HKK8"/>
<comment type="caution">
    <text evidence="1">The sequence shown here is derived from an EMBL/GenBank/DDBJ whole genome shotgun (WGS) entry which is preliminary data.</text>
</comment>
<accession>A0A2P5HKK8</accession>
<gene>
    <name evidence="1" type="ORF">DHEL01_v210822</name>
</gene>
<dbReference type="InParanoid" id="A0A2P5HKK8"/>
<name>A0A2P5HKK8_DIAHE</name>
<dbReference type="Proteomes" id="UP000094444">
    <property type="component" value="Unassembled WGS sequence"/>
</dbReference>